<dbReference type="RefSeq" id="WP_148367530.1">
    <property type="nucleotide sequence ID" value="NZ_VSKL01000007.1"/>
</dbReference>
<organism evidence="1 2">
    <name type="scientific">Bizionia algoritergicola</name>
    <dbReference type="NCBI Taxonomy" id="291187"/>
    <lineage>
        <taxon>Bacteria</taxon>
        <taxon>Pseudomonadati</taxon>
        <taxon>Bacteroidota</taxon>
        <taxon>Flavobacteriia</taxon>
        <taxon>Flavobacteriales</taxon>
        <taxon>Flavobacteriaceae</taxon>
        <taxon>Bizionia</taxon>
    </lineage>
</organism>
<reference evidence="1 2" key="1">
    <citation type="submission" date="2019-08" db="EMBL/GenBank/DDBJ databases">
        <title>Genomes of Antarctic Bizionia species.</title>
        <authorList>
            <person name="Bowman J.P."/>
        </authorList>
    </citation>
    <scope>NUCLEOTIDE SEQUENCE [LARGE SCALE GENOMIC DNA]</scope>
    <source>
        <strain evidence="1 2">APA-1</strain>
    </source>
</reference>
<dbReference type="OrthoDB" id="1422511at2"/>
<evidence type="ECO:0000313" key="2">
    <source>
        <dbReference type="Proteomes" id="UP000324358"/>
    </source>
</evidence>
<protein>
    <submittedName>
        <fullName evidence="1">Uncharacterized protein</fullName>
    </submittedName>
</protein>
<dbReference type="AlphaFoldDB" id="A0A5D0QRI4"/>
<accession>A0A5D0QRI4</accession>
<comment type="caution">
    <text evidence="1">The sequence shown here is derived from an EMBL/GenBank/DDBJ whole genome shotgun (WGS) entry which is preliminary data.</text>
</comment>
<sequence length="361" mass="43306">MENNFLLKTEFENYLDNLKGVLCFKTSFYINQIIKLTESHHIMENQICLFEMLENEIRCDNQERVEEIIIKFLDNIERKAIRNNAHIIDNKWNALRIGLLKYRLFLHQFMKKKQINNSAESSNIFDCAKRKRLELLFDKKDSYFVPIYHDIYTYNQLNIDYIWQVCLQLYSNNAFDSKEKRKPHHFYFETITVRQEKKRFLEIINGGNTFIMLTLLMHALNAFSKGDNFLNKKRHSEKTLSKTLQFETNLNDQRFFNILIKNHINKKATTPEEIIKMVPYKFLPLSLNEGYHFLETTFRFVQLIQESQIPQSENYIADIDVFINSLLRNSSINFVELTDEHYGKTYLNDTEHLIQDVMSWL</sequence>
<name>A0A5D0QRI4_9FLAO</name>
<proteinExistence type="predicted"/>
<keyword evidence="2" id="KW-1185">Reference proteome</keyword>
<dbReference type="EMBL" id="VSKL01000007">
    <property type="protein sequence ID" value="TYB70784.1"/>
    <property type="molecule type" value="Genomic_DNA"/>
</dbReference>
<dbReference type="Proteomes" id="UP000324358">
    <property type="component" value="Unassembled WGS sequence"/>
</dbReference>
<gene>
    <name evidence="1" type="ORF">ES675_14835</name>
</gene>
<evidence type="ECO:0000313" key="1">
    <source>
        <dbReference type="EMBL" id="TYB70784.1"/>
    </source>
</evidence>